<evidence type="ECO:0008006" key="3">
    <source>
        <dbReference type="Google" id="ProtNLM"/>
    </source>
</evidence>
<dbReference type="InterPro" id="IPR011989">
    <property type="entry name" value="ARM-like"/>
</dbReference>
<reference evidence="1" key="2">
    <citation type="submission" date="2020-09" db="EMBL/GenBank/DDBJ databases">
        <authorList>
            <person name="Sun Q."/>
            <person name="Ohkuma M."/>
        </authorList>
    </citation>
    <scope>NUCLEOTIDE SEQUENCE</scope>
    <source>
        <strain evidence="1">JCM 4125</strain>
    </source>
</reference>
<evidence type="ECO:0000313" key="1">
    <source>
        <dbReference type="EMBL" id="GGT71952.1"/>
    </source>
</evidence>
<keyword evidence="2" id="KW-1185">Reference proteome</keyword>
<organism evidence="1 2">
    <name type="scientific">Streptomyces phaeofaciens</name>
    <dbReference type="NCBI Taxonomy" id="68254"/>
    <lineage>
        <taxon>Bacteria</taxon>
        <taxon>Bacillati</taxon>
        <taxon>Actinomycetota</taxon>
        <taxon>Actinomycetes</taxon>
        <taxon>Kitasatosporales</taxon>
        <taxon>Streptomycetaceae</taxon>
        <taxon>Streptomyces</taxon>
    </lineage>
</organism>
<dbReference type="RefSeq" id="WP_189714301.1">
    <property type="nucleotide sequence ID" value="NZ_BMSA01000019.1"/>
</dbReference>
<dbReference type="AlphaFoldDB" id="A0A918LYT6"/>
<comment type="caution">
    <text evidence="1">The sequence shown here is derived from an EMBL/GenBank/DDBJ whole genome shotgun (WGS) entry which is preliminary data.</text>
</comment>
<dbReference type="SUPFAM" id="SSF48371">
    <property type="entry name" value="ARM repeat"/>
    <property type="match status" value="1"/>
</dbReference>
<dbReference type="Proteomes" id="UP000646776">
    <property type="component" value="Unassembled WGS sequence"/>
</dbReference>
<accession>A0A918LYT6</accession>
<reference evidence="1" key="1">
    <citation type="journal article" date="2014" name="Int. J. Syst. Evol. Microbiol.">
        <title>Complete genome sequence of Corynebacterium casei LMG S-19264T (=DSM 44701T), isolated from a smear-ripened cheese.</title>
        <authorList>
            <consortium name="US DOE Joint Genome Institute (JGI-PGF)"/>
            <person name="Walter F."/>
            <person name="Albersmeier A."/>
            <person name="Kalinowski J."/>
            <person name="Ruckert C."/>
        </authorList>
    </citation>
    <scope>NUCLEOTIDE SEQUENCE</scope>
    <source>
        <strain evidence="1">JCM 4125</strain>
    </source>
</reference>
<evidence type="ECO:0000313" key="2">
    <source>
        <dbReference type="Proteomes" id="UP000646776"/>
    </source>
</evidence>
<dbReference type="InterPro" id="IPR016024">
    <property type="entry name" value="ARM-type_fold"/>
</dbReference>
<proteinExistence type="predicted"/>
<name>A0A918LYT6_9ACTN</name>
<dbReference type="Gene3D" id="1.25.10.10">
    <property type="entry name" value="Leucine-rich Repeat Variant"/>
    <property type="match status" value="1"/>
</dbReference>
<protein>
    <recommendedName>
        <fullName evidence="3">HEAT repeat domain-containing protein</fullName>
    </recommendedName>
</protein>
<dbReference type="EMBL" id="BMSA01000019">
    <property type="protein sequence ID" value="GGT71952.1"/>
    <property type="molecule type" value="Genomic_DNA"/>
</dbReference>
<sequence length="469" mass="50676">MVRSTADGEAAAARLAQGEPVRQVLPGDDASAWTALDAGVRACHLDERLWLPDWERIPDGRIVAALVRERRPLTEAQLALALCHRDGRIRWAALGRAAEHPGLLPLVVVRCSDWVPQVREPARRLLAETLDAGTAVRLLPLILRVGRRDRGDFATGLATALLRTAPPRTLAPLYTHDDRAARRYAHRLAVDEGLLSPAELARTAARDSDTVVQSLCADAALAALADGAHGDVLEPLLAARGPRARSAGVTALRRAGRPERAVEFLSDRSGLVRACARYVVRQHGGDPSAWYRERCADPAGVSPGAVLGLAECGERQDAVLLWPLLRHPAAAVRAGAVAGLRTLDVTDIARLLPSLDDPSPAVVRRATLSLLPSAGSLDTGPLTRRTGTGWPPHVRIAAFRLLKAHSVPARLRTAVALADDENDRLRTLARRSLRDWGFAMDPRGRAETEELLDRARRRIDELTPARPGG</sequence>
<gene>
    <name evidence="1" type="ORF">GCM10010226_57360</name>
</gene>